<dbReference type="PANTHER" id="PTHR32481">
    <property type="entry name" value="AMINOPEPTIDASE"/>
    <property type="match status" value="1"/>
</dbReference>
<feature type="binding site" evidence="8">
    <location>
        <position position="212"/>
    </location>
    <ligand>
        <name>Zn(2+)</name>
        <dbReference type="ChEBI" id="CHEBI:29105"/>
        <label>2</label>
    </ligand>
</feature>
<organism evidence="9 10">
    <name type="scientific">Lactonifactor longoviformis DSM 17459</name>
    <dbReference type="NCBI Taxonomy" id="1122155"/>
    <lineage>
        <taxon>Bacteria</taxon>
        <taxon>Bacillati</taxon>
        <taxon>Bacillota</taxon>
        <taxon>Clostridia</taxon>
        <taxon>Eubacteriales</taxon>
        <taxon>Clostridiaceae</taxon>
        <taxon>Lactonifactor</taxon>
    </lineage>
</organism>
<feature type="binding site" evidence="8">
    <location>
        <position position="179"/>
    </location>
    <ligand>
        <name>Zn(2+)</name>
        <dbReference type="ChEBI" id="CHEBI:29105"/>
        <label>1</label>
    </ligand>
</feature>
<feature type="binding site" evidence="8">
    <location>
        <position position="329"/>
    </location>
    <ligand>
        <name>Zn(2+)</name>
        <dbReference type="ChEBI" id="CHEBI:29105"/>
        <label>2</label>
    </ligand>
</feature>
<feature type="binding site" evidence="8">
    <location>
        <position position="65"/>
    </location>
    <ligand>
        <name>Zn(2+)</name>
        <dbReference type="ChEBI" id="CHEBI:29105"/>
        <label>1</label>
    </ligand>
</feature>
<dbReference type="Gene3D" id="3.40.630.10">
    <property type="entry name" value="Zn peptidases"/>
    <property type="match status" value="1"/>
</dbReference>
<dbReference type="InterPro" id="IPR008007">
    <property type="entry name" value="Peptidase_M42"/>
</dbReference>
<reference evidence="9 10" key="1">
    <citation type="submission" date="2016-11" db="EMBL/GenBank/DDBJ databases">
        <authorList>
            <person name="Jaros S."/>
            <person name="Januszkiewicz K."/>
            <person name="Wedrychowicz H."/>
        </authorList>
    </citation>
    <scope>NUCLEOTIDE SEQUENCE [LARGE SCALE GENOMIC DNA]</scope>
    <source>
        <strain evidence="9 10">DSM 17459</strain>
    </source>
</reference>
<dbReference type="InterPro" id="IPR023367">
    <property type="entry name" value="Peptidase_M42_dom2"/>
</dbReference>
<keyword evidence="5" id="KW-0378">Hydrolase</keyword>
<evidence type="ECO:0000256" key="4">
    <source>
        <dbReference type="ARBA" id="ARBA00022723"/>
    </source>
</evidence>
<gene>
    <name evidence="9" type="ORF">SAMN02745158_03852</name>
</gene>
<evidence type="ECO:0000256" key="2">
    <source>
        <dbReference type="ARBA" id="ARBA00022438"/>
    </source>
</evidence>
<dbReference type="AlphaFoldDB" id="A0A1M5BWZ3"/>
<keyword evidence="10" id="KW-1185">Reference proteome</keyword>
<feature type="binding site" evidence="8">
    <location>
        <position position="234"/>
    </location>
    <ligand>
        <name>Zn(2+)</name>
        <dbReference type="ChEBI" id="CHEBI:29105"/>
        <label>1</label>
    </ligand>
</feature>
<dbReference type="InterPro" id="IPR051464">
    <property type="entry name" value="Peptidase_M42_aminopept"/>
</dbReference>
<dbReference type="STRING" id="1122155.SAMN02745158_03852"/>
<evidence type="ECO:0000313" key="10">
    <source>
        <dbReference type="Proteomes" id="UP000184245"/>
    </source>
</evidence>
<proteinExistence type="inferred from homology"/>
<dbReference type="PANTHER" id="PTHR32481:SF12">
    <property type="entry name" value="AMINOPEPTIDASE SGCX-RELATED"/>
    <property type="match status" value="1"/>
</dbReference>
<keyword evidence="3" id="KW-0645">Protease</keyword>
<feature type="active site" description="Proton acceptor" evidence="7">
    <location>
        <position position="211"/>
    </location>
</feature>
<evidence type="ECO:0000256" key="5">
    <source>
        <dbReference type="ARBA" id="ARBA00022801"/>
    </source>
</evidence>
<protein>
    <submittedName>
        <fullName evidence="9">Putative aminopeptidase FrvX</fullName>
    </submittedName>
</protein>
<evidence type="ECO:0000256" key="3">
    <source>
        <dbReference type="ARBA" id="ARBA00022670"/>
    </source>
</evidence>
<dbReference type="EMBL" id="FQVI01000031">
    <property type="protein sequence ID" value="SHF46926.1"/>
    <property type="molecule type" value="Genomic_DNA"/>
</dbReference>
<evidence type="ECO:0000256" key="7">
    <source>
        <dbReference type="PIRSR" id="PIRSR001123-1"/>
    </source>
</evidence>
<evidence type="ECO:0000256" key="8">
    <source>
        <dbReference type="PIRSR" id="PIRSR001123-2"/>
    </source>
</evidence>
<dbReference type="Pfam" id="PF05343">
    <property type="entry name" value="Peptidase_M42"/>
    <property type="match status" value="1"/>
</dbReference>
<accession>A0A1M5BWZ3</accession>
<evidence type="ECO:0000256" key="1">
    <source>
        <dbReference type="ARBA" id="ARBA00006272"/>
    </source>
</evidence>
<dbReference type="GO" id="GO:0004177">
    <property type="term" value="F:aminopeptidase activity"/>
    <property type="evidence" value="ECO:0007669"/>
    <property type="project" value="UniProtKB-UniRule"/>
</dbReference>
<dbReference type="SUPFAM" id="SSF101821">
    <property type="entry name" value="Aminopeptidase/glucanase lid domain"/>
    <property type="match status" value="1"/>
</dbReference>
<dbReference type="Proteomes" id="UP000184245">
    <property type="component" value="Unassembled WGS sequence"/>
</dbReference>
<dbReference type="SUPFAM" id="SSF53187">
    <property type="entry name" value="Zn-dependent exopeptidases"/>
    <property type="match status" value="1"/>
</dbReference>
<sequence length="365" mass="40557">MNFDKDLKDLTDIPALSGHEDKMIAYVLKKLRRTCDKIHVDKLGNITATYPGTEKDGTSIAFFAHMDEVGLMVKKIEDNGFLRLERVGGVPEKVLPSAFLDVHTLDETKSYRGVVGNTSHHLTPADKKFAVTTISELYVDLGCKSKEEVLEKGIDIGSVVTYLPNYTSLGNYVASKSLDDRMGIYALLRMAEELNQREHKADVHLIFTVQEEFNIRSSTPTFQRLQPDAAICVDISPACDTPELKGRYEMELDKGVAIMYMNFHGRGTLGGLLPNPRLNAFLERTAKEEGLKCQKEVVIGVITDDAFTQLAGTEGIPMAHLSIPLRYTHSLAEVASRQDIEDCIALMMAAACRFSRQVELARGIK</sequence>
<dbReference type="PIRSF" id="PIRSF001123">
    <property type="entry name" value="PepA_GA"/>
    <property type="match status" value="1"/>
</dbReference>
<feature type="binding site" evidence="8">
    <location>
        <position position="179"/>
    </location>
    <ligand>
        <name>Zn(2+)</name>
        <dbReference type="ChEBI" id="CHEBI:29105"/>
        <label>2</label>
    </ligand>
</feature>
<name>A0A1M5BWZ3_9CLOT</name>
<dbReference type="Gene3D" id="2.40.30.40">
    <property type="entry name" value="Peptidase M42, domain 2"/>
    <property type="match status" value="1"/>
</dbReference>
<keyword evidence="4 8" id="KW-0479">Metal-binding</keyword>
<dbReference type="GO" id="GO:0006508">
    <property type="term" value="P:proteolysis"/>
    <property type="evidence" value="ECO:0007669"/>
    <property type="project" value="UniProtKB-KW"/>
</dbReference>
<comment type="similarity">
    <text evidence="1 6">Belongs to the peptidase M42 family.</text>
</comment>
<keyword evidence="2 9" id="KW-0031">Aminopeptidase</keyword>
<evidence type="ECO:0000313" key="9">
    <source>
        <dbReference type="EMBL" id="SHF46926.1"/>
    </source>
</evidence>
<comment type="cofactor">
    <cofactor evidence="8">
        <name>a divalent metal cation</name>
        <dbReference type="ChEBI" id="CHEBI:60240"/>
    </cofactor>
    <text evidence="8">Binds 2 divalent metal cations per subunit.</text>
</comment>
<evidence type="ECO:0000256" key="6">
    <source>
        <dbReference type="PIRNR" id="PIRNR001123"/>
    </source>
</evidence>
<dbReference type="GO" id="GO:0046872">
    <property type="term" value="F:metal ion binding"/>
    <property type="evidence" value="ECO:0007669"/>
    <property type="project" value="UniProtKB-UniRule"/>
</dbReference>